<dbReference type="Proteomes" id="UP000807342">
    <property type="component" value="Unassembled WGS sequence"/>
</dbReference>
<evidence type="ECO:0000256" key="6">
    <source>
        <dbReference type="SAM" id="MobiDB-lite"/>
    </source>
</evidence>
<protein>
    <recommendedName>
        <fullName evidence="8">Rhodopsin domain-containing protein</fullName>
    </recommendedName>
</protein>
<dbReference type="EMBL" id="MU151090">
    <property type="protein sequence ID" value="KAF9451178.1"/>
    <property type="molecule type" value="Genomic_DNA"/>
</dbReference>
<comment type="caution">
    <text evidence="9">The sequence shown here is derived from an EMBL/GenBank/DDBJ whole genome shotgun (WGS) entry which is preliminary data.</text>
</comment>
<feature type="transmembrane region" description="Helical" evidence="7">
    <location>
        <begin position="43"/>
        <end position="61"/>
    </location>
</feature>
<dbReference type="AlphaFoldDB" id="A0A9P6C7H7"/>
<organism evidence="9 10">
    <name type="scientific">Macrolepiota fuliginosa MF-IS2</name>
    <dbReference type="NCBI Taxonomy" id="1400762"/>
    <lineage>
        <taxon>Eukaryota</taxon>
        <taxon>Fungi</taxon>
        <taxon>Dikarya</taxon>
        <taxon>Basidiomycota</taxon>
        <taxon>Agaricomycotina</taxon>
        <taxon>Agaricomycetes</taxon>
        <taxon>Agaricomycetidae</taxon>
        <taxon>Agaricales</taxon>
        <taxon>Agaricineae</taxon>
        <taxon>Agaricaceae</taxon>
        <taxon>Macrolepiota</taxon>
    </lineage>
</organism>
<feature type="transmembrane region" description="Helical" evidence="7">
    <location>
        <begin position="198"/>
        <end position="218"/>
    </location>
</feature>
<evidence type="ECO:0000256" key="5">
    <source>
        <dbReference type="ARBA" id="ARBA00038359"/>
    </source>
</evidence>
<dbReference type="InterPro" id="IPR049326">
    <property type="entry name" value="Rhodopsin_dom_fungi"/>
</dbReference>
<dbReference type="Pfam" id="PF20684">
    <property type="entry name" value="Fung_rhodopsin"/>
    <property type="match status" value="1"/>
</dbReference>
<evidence type="ECO:0000256" key="7">
    <source>
        <dbReference type="SAM" id="Phobius"/>
    </source>
</evidence>
<keyword evidence="10" id="KW-1185">Reference proteome</keyword>
<keyword evidence="3 7" id="KW-1133">Transmembrane helix</keyword>
<evidence type="ECO:0000256" key="3">
    <source>
        <dbReference type="ARBA" id="ARBA00022989"/>
    </source>
</evidence>
<feature type="transmembrane region" description="Helical" evidence="7">
    <location>
        <begin position="12"/>
        <end position="31"/>
    </location>
</feature>
<evidence type="ECO:0000313" key="9">
    <source>
        <dbReference type="EMBL" id="KAF9451178.1"/>
    </source>
</evidence>
<keyword evidence="2 7" id="KW-0812">Transmembrane</keyword>
<comment type="similarity">
    <text evidence="5">Belongs to the SAT4 family.</text>
</comment>
<evidence type="ECO:0000313" key="10">
    <source>
        <dbReference type="Proteomes" id="UP000807342"/>
    </source>
</evidence>
<evidence type="ECO:0000256" key="4">
    <source>
        <dbReference type="ARBA" id="ARBA00023136"/>
    </source>
</evidence>
<evidence type="ECO:0000256" key="1">
    <source>
        <dbReference type="ARBA" id="ARBA00004141"/>
    </source>
</evidence>
<dbReference type="InterPro" id="IPR052337">
    <property type="entry name" value="SAT4-like"/>
</dbReference>
<feature type="transmembrane region" description="Helical" evidence="7">
    <location>
        <begin position="162"/>
        <end position="186"/>
    </location>
</feature>
<gene>
    <name evidence="9" type="ORF">P691DRAFT_724688</name>
</gene>
<feature type="compositionally biased region" description="Polar residues" evidence="6">
    <location>
        <begin position="284"/>
        <end position="299"/>
    </location>
</feature>
<dbReference type="PANTHER" id="PTHR33048">
    <property type="entry name" value="PTH11-LIKE INTEGRAL MEMBRANE PROTEIN (AFU_ORTHOLOGUE AFUA_5G11245)"/>
    <property type="match status" value="1"/>
</dbReference>
<feature type="region of interest" description="Disordered" evidence="6">
    <location>
        <begin position="267"/>
        <end position="299"/>
    </location>
</feature>
<dbReference type="OrthoDB" id="3229610at2759"/>
<sequence>MSPFLSIPAWQGATSVFHALALTCTSFRLYRRSKMRNMWWDDYWALFAFVMDLALCTTIGLRREVGGGANAGPNERHRRIVLFWISGTLPPLIVWVSRISICFSIARMDIQHTLVRVRLWVYALTVPFGIIGGAMFCQKVWVCSHQTSWHHNPNIQCSVGNASGYISLTADLLADVILTMISFRFLWKVRMRRSRRRLLSWLFAANIWSSLAGILYGVLLLNANKLGGFRTPIVSLTIHIKATTTLTVCNLLVVVTYVYARFWKSSDDSDSESEASQTTRRHSNLPSGRTTKPSRDPQNTALVLTEFSSDDYTTSQSRGWREDHTSTFMTWAGSERGWLPRAPPPALTSGRSVGQASASVSSVIEANSPLHVLSRAVSAP</sequence>
<feature type="transmembrane region" description="Helical" evidence="7">
    <location>
        <begin position="81"/>
        <end position="107"/>
    </location>
</feature>
<feature type="domain" description="Rhodopsin" evidence="8">
    <location>
        <begin position="28"/>
        <end position="215"/>
    </location>
</feature>
<feature type="transmembrane region" description="Helical" evidence="7">
    <location>
        <begin position="238"/>
        <end position="260"/>
    </location>
</feature>
<dbReference type="PANTHER" id="PTHR33048:SF47">
    <property type="entry name" value="INTEGRAL MEMBRANE PROTEIN-RELATED"/>
    <property type="match status" value="1"/>
</dbReference>
<keyword evidence="4 7" id="KW-0472">Membrane</keyword>
<feature type="transmembrane region" description="Helical" evidence="7">
    <location>
        <begin position="119"/>
        <end position="142"/>
    </location>
</feature>
<evidence type="ECO:0000259" key="8">
    <source>
        <dbReference type="Pfam" id="PF20684"/>
    </source>
</evidence>
<dbReference type="GO" id="GO:0016020">
    <property type="term" value="C:membrane"/>
    <property type="evidence" value="ECO:0007669"/>
    <property type="project" value="UniProtKB-SubCell"/>
</dbReference>
<proteinExistence type="inferred from homology"/>
<evidence type="ECO:0000256" key="2">
    <source>
        <dbReference type="ARBA" id="ARBA00022692"/>
    </source>
</evidence>
<accession>A0A9P6C7H7</accession>
<reference evidence="9" key="1">
    <citation type="submission" date="2020-11" db="EMBL/GenBank/DDBJ databases">
        <authorList>
            <consortium name="DOE Joint Genome Institute"/>
            <person name="Ahrendt S."/>
            <person name="Riley R."/>
            <person name="Andreopoulos W."/>
            <person name="Labutti K."/>
            <person name="Pangilinan J."/>
            <person name="Ruiz-Duenas F.J."/>
            <person name="Barrasa J.M."/>
            <person name="Sanchez-Garcia M."/>
            <person name="Camarero S."/>
            <person name="Miyauchi S."/>
            <person name="Serrano A."/>
            <person name="Linde D."/>
            <person name="Babiker R."/>
            <person name="Drula E."/>
            <person name="Ayuso-Fernandez I."/>
            <person name="Pacheco R."/>
            <person name="Padilla G."/>
            <person name="Ferreira P."/>
            <person name="Barriuso J."/>
            <person name="Kellner H."/>
            <person name="Castanera R."/>
            <person name="Alfaro M."/>
            <person name="Ramirez L."/>
            <person name="Pisabarro A.G."/>
            <person name="Kuo A."/>
            <person name="Tritt A."/>
            <person name="Lipzen A."/>
            <person name="He G."/>
            <person name="Yan M."/>
            <person name="Ng V."/>
            <person name="Cullen D."/>
            <person name="Martin F."/>
            <person name="Rosso M.-N."/>
            <person name="Henrissat B."/>
            <person name="Hibbett D."/>
            <person name="Martinez A.T."/>
            <person name="Grigoriev I.V."/>
        </authorList>
    </citation>
    <scope>NUCLEOTIDE SEQUENCE</scope>
    <source>
        <strain evidence="9">MF-IS2</strain>
    </source>
</reference>
<name>A0A9P6C7H7_9AGAR</name>
<comment type="subcellular location">
    <subcellularLocation>
        <location evidence="1">Membrane</location>
        <topology evidence="1">Multi-pass membrane protein</topology>
    </subcellularLocation>
</comment>